<proteinExistence type="predicted"/>
<feature type="region of interest" description="Disordered" evidence="1">
    <location>
        <begin position="1"/>
        <end position="23"/>
    </location>
</feature>
<evidence type="ECO:0000256" key="1">
    <source>
        <dbReference type="SAM" id="MobiDB-lite"/>
    </source>
</evidence>
<dbReference type="Gene3D" id="3.30.420.10">
    <property type="entry name" value="Ribonuclease H-like superfamily/Ribonuclease H"/>
    <property type="match status" value="1"/>
</dbReference>
<dbReference type="InterPro" id="IPR001584">
    <property type="entry name" value="Integrase_cat-core"/>
</dbReference>
<reference evidence="3 4" key="1">
    <citation type="submission" date="2018-11" db="EMBL/GenBank/DDBJ databases">
        <authorList>
            <person name="Criscuolo A."/>
        </authorList>
    </citation>
    <scope>NUCLEOTIDE SEQUENCE [LARGE SCALE GENOMIC DNA]</scope>
    <source>
        <strain evidence="3">ACIP111625</strain>
    </source>
</reference>
<feature type="compositionally biased region" description="Basic residues" evidence="1">
    <location>
        <begin position="1"/>
        <end position="12"/>
    </location>
</feature>
<protein>
    <submittedName>
        <fullName evidence="3">Integrase core domain protein</fullName>
    </submittedName>
</protein>
<keyword evidence="4" id="KW-1185">Reference proteome</keyword>
<dbReference type="Pfam" id="PF00665">
    <property type="entry name" value="rve"/>
    <property type="match status" value="1"/>
</dbReference>
<dbReference type="InterPro" id="IPR036397">
    <property type="entry name" value="RNaseH_sf"/>
</dbReference>
<sequence>MRNKHPKRRVKAKLRDDRPEAVGPNDVWATDSVHDRLAPGNMLRILTIIDTPSRFCPVAAPRFTCRGEDVVQTLERVCTQPGRHGTIRVDNGSAFIPRDLGR</sequence>
<evidence type="ECO:0000259" key="2">
    <source>
        <dbReference type="PROSITE" id="PS50994"/>
    </source>
</evidence>
<dbReference type="InterPro" id="IPR012337">
    <property type="entry name" value="RNaseH-like_sf"/>
</dbReference>
<dbReference type="Proteomes" id="UP000277498">
    <property type="component" value="Unassembled WGS sequence"/>
</dbReference>
<dbReference type="AlphaFoldDB" id="A0A3P5XIV5"/>
<dbReference type="PANTHER" id="PTHR47515">
    <property type="entry name" value="LOW CALCIUM RESPONSE LOCUS PROTEIN T"/>
    <property type="match status" value="1"/>
</dbReference>
<feature type="domain" description="Integrase catalytic" evidence="2">
    <location>
        <begin position="15"/>
        <end position="102"/>
    </location>
</feature>
<dbReference type="OrthoDB" id="9813285at2"/>
<dbReference type="GO" id="GO:0003676">
    <property type="term" value="F:nucleic acid binding"/>
    <property type="evidence" value="ECO:0007669"/>
    <property type="project" value="InterPro"/>
</dbReference>
<dbReference type="SUPFAM" id="SSF53098">
    <property type="entry name" value="Ribonuclease H-like"/>
    <property type="match status" value="1"/>
</dbReference>
<dbReference type="GO" id="GO:0015074">
    <property type="term" value="P:DNA integration"/>
    <property type="evidence" value="ECO:0007669"/>
    <property type="project" value="InterPro"/>
</dbReference>
<evidence type="ECO:0000313" key="3">
    <source>
        <dbReference type="EMBL" id="VDC30770.1"/>
    </source>
</evidence>
<dbReference type="PANTHER" id="PTHR47515:SF1">
    <property type="entry name" value="BLR2054 PROTEIN"/>
    <property type="match status" value="1"/>
</dbReference>
<name>A0A3P5XIV5_9RHOB</name>
<dbReference type="EMBL" id="UXAW01000081">
    <property type="protein sequence ID" value="VDC30770.1"/>
    <property type="molecule type" value="Genomic_DNA"/>
</dbReference>
<organism evidence="3 4">
    <name type="scientific">Pseudogemmobacter humi</name>
    <dbReference type="NCBI Taxonomy" id="2483812"/>
    <lineage>
        <taxon>Bacteria</taxon>
        <taxon>Pseudomonadati</taxon>
        <taxon>Pseudomonadota</taxon>
        <taxon>Alphaproteobacteria</taxon>
        <taxon>Rhodobacterales</taxon>
        <taxon>Paracoccaceae</taxon>
        <taxon>Pseudogemmobacter</taxon>
    </lineage>
</organism>
<gene>
    <name evidence="3" type="ORF">XINFAN_02680</name>
</gene>
<dbReference type="PROSITE" id="PS50994">
    <property type="entry name" value="INTEGRASE"/>
    <property type="match status" value="1"/>
</dbReference>
<evidence type="ECO:0000313" key="4">
    <source>
        <dbReference type="Proteomes" id="UP000277498"/>
    </source>
</evidence>
<accession>A0A3P5XIV5</accession>